<evidence type="ECO:0000313" key="3">
    <source>
        <dbReference type="Proteomes" id="UP000092932"/>
    </source>
</evidence>
<dbReference type="OrthoDB" id="7226381at2"/>
<protein>
    <submittedName>
        <fullName evidence="2">Helix-turn-helix domain protein</fullName>
    </submittedName>
</protein>
<dbReference type="GO" id="GO:0003677">
    <property type="term" value="F:DNA binding"/>
    <property type="evidence" value="ECO:0007669"/>
    <property type="project" value="InterPro"/>
</dbReference>
<accession>A0A1B2ABR3</accession>
<evidence type="ECO:0000259" key="1">
    <source>
        <dbReference type="Pfam" id="PF12728"/>
    </source>
</evidence>
<proteinExistence type="predicted"/>
<dbReference type="RefSeq" id="WP_074428281.1">
    <property type="nucleotide sequence ID" value="NZ_CP016591.1"/>
</dbReference>
<feature type="domain" description="Helix-turn-helix" evidence="1">
    <location>
        <begin position="6"/>
        <end position="54"/>
    </location>
</feature>
<dbReference type="AlphaFoldDB" id="A0A1B2ABR3"/>
<evidence type="ECO:0000313" key="2">
    <source>
        <dbReference type="EMBL" id="ANY19577.1"/>
    </source>
</evidence>
<dbReference type="InterPro" id="IPR038148">
    <property type="entry name" value="Tn1545/Tn916_Xis"/>
</dbReference>
<name>A0A1B2ABR3_9SPHN</name>
<keyword evidence="3" id="KW-1185">Reference proteome</keyword>
<dbReference type="Gene3D" id="3.90.105.50">
    <property type="match status" value="1"/>
</dbReference>
<dbReference type="InterPro" id="IPR010093">
    <property type="entry name" value="SinI_DNA-bd"/>
</dbReference>
<dbReference type="InterPro" id="IPR009061">
    <property type="entry name" value="DNA-bd_dom_put_sf"/>
</dbReference>
<dbReference type="SUPFAM" id="SSF46955">
    <property type="entry name" value="Putative DNA-binding domain"/>
    <property type="match status" value="1"/>
</dbReference>
<dbReference type="KEGG" id="ado:A6F68_01056"/>
<dbReference type="Pfam" id="PF12728">
    <property type="entry name" value="HTH_17"/>
    <property type="match status" value="1"/>
</dbReference>
<organism evidence="2 3">
    <name type="scientific">Tsuneonella dongtanensis</name>
    <dbReference type="NCBI Taxonomy" id="692370"/>
    <lineage>
        <taxon>Bacteria</taxon>
        <taxon>Pseudomonadati</taxon>
        <taxon>Pseudomonadota</taxon>
        <taxon>Alphaproteobacteria</taxon>
        <taxon>Sphingomonadales</taxon>
        <taxon>Erythrobacteraceae</taxon>
        <taxon>Tsuneonella</taxon>
    </lineage>
</organism>
<dbReference type="NCBIfam" id="TIGR01764">
    <property type="entry name" value="excise"/>
    <property type="match status" value="1"/>
</dbReference>
<sequence>MSKLSYTINEAVEASGIGRTTLYELIKAGELTPVKIGTRTLIRRCDLEALLERRLAA</sequence>
<dbReference type="STRING" id="692370.A6F68_01056"/>
<dbReference type="Proteomes" id="UP000092932">
    <property type="component" value="Chromosome"/>
</dbReference>
<dbReference type="InterPro" id="IPR041657">
    <property type="entry name" value="HTH_17"/>
</dbReference>
<gene>
    <name evidence="2" type="ORF">A6F68_01056</name>
</gene>
<reference evidence="2 3" key="1">
    <citation type="submission" date="2016-07" db="EMBL/GenBank/DDBJ databases">
        <title>Complete genome sequence of Altererythrobacter dongtanensis KCTC 22672, a type strain with esterase isolated from tidal flat.</title>
        <authorList>
            <person name="Cheng H."/>
            <person name="Wu Y.-H."/>
            <person name="Zhou P."/>
            <person name="Huo Y.-Y."/>
            <person name="Wang C.-S."/>
            <person name="Xu X.-W."/>
        </authorList>
    </citation>
    <scope>NUCLEOTIDE SEQUENCE [LARGE SCALE GENOMIC DNA]</scope>
    <source>
        <strain evidence="2 3">KCTC 22672</strain>
    </source>
</reference>
<dbReference type="EMBL" id="CP016591">
    <property type="protein sequence ID" value="ANY19577.1"/>
    <property type="molecule type" value="Genomic_DNA"/>
</dbReference>